<dbReference type="InterPro" id="IPR010272">
    <property type="entry name" value="T6SS_TssF"/>
</dbReference>
<dbReference type="PANTHER" id="PTHR35370:SF1">
    <property type="entry name" value="TYPE VI SECRETION SYSTEM COMPONENT TSSF1"/>
    <property type="match status" value="1"/>
</dbReference>
<dbReference type="PANTHER" id="PTHR35370">
    <property type="entry name" value="CYTOPLASMIC PROTEIN-RELATED-RELATED"/>
    <property type="match status" value="1"/>
</dbReference>
<dbReference type="Pfam" id="PF05947">
    <property type="entry name" value="T6SS_TssF"/>
    <property type="match status" value="1"/>
</dbReference>
<sequence>MITQELHYLARINFTAGRVRDFPDKFYFLDVHLHRCLQAAQMDRARRITLHLAIDSVHADSRIAQALAPISADNVGLFCTPIVNLFEHTGAKLSRGEIVADYPLVPKPNRPAMRGIYSIDAVRDPSDGAVIPSLNAWGTRTGERFWLARHDSYAAIHHPGRETSLVLLRADGTAAAKMPLQLSADLACTNRDWPSRIRIGSPMGDLKNENDQVPCKITLLKQPTPTYSASREAEAQWRVIALTTANLTQLTREGWPDFVKLMRQLAPSTSARFRS</sequence>
<protein>
    <submittedName>
        <fullName evidence="1">Uncharacterized protein</fullName>
    </submittedName>
</protein>
<keyword evidence="2" id="KW-1185">Reference proteome</keyword>
<proteinExistence type="predicted"/>
<accession>A0A1X1PGV9</accession>
<name>A0A1X1PGV9_9BURK</name>
<dbReference type="OrthoDB" id="9763676at2"/>
<comment type="caution">
    <text evidence="1">The sequence shown here is derived from an EMBL/GenBank/DDBJ whole genome shotgun (WGS) entry which is preliminary data.</text>
</comment>
<dbReference type="Proteomes" id="UP000193146">
    <property type="component" value="Unassembled WGS sequence"/>
</dbReference>
<evidence type="ECO:0000313" key="1">
    <source>
        <dbReference type="EMBL" id="ORT85463.1"/>
    </source>
</evidence>
<reference evidence="1 2" key="1">
    <citation type="submission" date="2017-04" db="EMBL/GenBank/DDBJ databases">
        <title>Burkholderia puraquae sp. nov., a novel Burkholderia cepacia complex species from hospital setting samples.</title>
        <authorList>
            <person name="Martina P."/>
            <person name="Leguizamon M."/>
            <person name="Prieto C."/>
            <person name="Sousa S."/>
            <person name="Montanaro P."/>
            <person name="Draghi W."/>
            <person name="Staembler M."/>
            <person name="Bettiol M."/>
            <person name="Figoli C."/>
            <person name="Palau J."/>
            <person name="Alvarez F."/>
            <person name="Benetti S."/>
            <person name="Anchat E."/>
            <person name="Vescina C."/>
            <person name="Ferreras J."/>
            <person name="Lasch P."/>
            <person name="Lagares A."/>
            <person name="Zorreguieta A."/>
            <person name="Yantorno O."/>
            <person name="Bosch A."/>
        </authorList>
    </citation>
    <scope>NUCLEOTIDE SEQUENCE [LARGE SCALE GENOMIC DNA]</scope>
    <source>
        <strain evidence="1 2">CAMPA 1040</strain>
    </source>
</reference>
<dbReference type="AlphaFoldDB" id="A0A1X1PGV9"/>
<dbReference type="EMBL" id="NBYX01000007">
    <property type="protein sequence ID" value="ORT85463.1"/>
    <property type="molecule type" value="Genomic_DNA"/>
</dbReference>
<organism evidence="1 2">
    <name type="scientific">Burkholderia puraquae</name>
    <dbReference type="NCBI Taxonomy" id="1904757"/>
    <lineage>
        <taxon>Bacteria</taxon>
        <taxon>Pseudomonadati</taxon>
        <taxon>Pseudomonadota</taxon>
        <taxon>Betaproteobacteria</taxon>
        <taxon>Burkholderiales</taxon>
        <taxon>Burkholderiaceae</taxon>
        <taxon>Burkholderia</taxon>
        <taxon>Burkholderia cepacia complex</taxon>
    </lineage>
</organism>
<evidence type="ECO:0000313" key="2">
    <source>
        <dbReference type="Proteomes" id="UP000193146"/>
    </source>
</evidence>
<gene>
    <name evidence="1" type="ORF">B7G54_16875</name>
</gene>